<evidence type="ECO:0000313" key="1">
    <source>
        <dbReference type="EMBL" id="UOO89112.1"/>
    </source>
</evidence>
<gene>
    <name evidence="1" type="ORF">LVJ82_16975</name>
</gene>
<dbReference type="InterPro" id="IPR009797">
    <property type="entry name" value="DUF1367"/>
</dbReference>
<dbReference type="RefSeq" id="WP_058356816.1">
    <property type="nucleotide sequence ID" value="NZ_CABKVG010000010.1"/>
</dbReference>
<proteinExistence type="predicted"/>
<reference evidence="1 2" key="1">
    <citation type="journal article" date="2022" name="Res Sq">
        <title>Evolution of multicellular longitudinally dividing oral cavity symbionts (Neisseriaceae).</title>
        <authorList>
            <person name="Nyongesa S."/>
            <person name="Weber P."/>
            <person name="Bernet E."/>
            <person name="Pullido F."/>
            <person name="Nieckarz M."/>
            <person name="Delaby M."/>
            <person name="Nieves C."/>
            <person name="Viehboeck T."/>
            <person name="Krause N."/>
            <person name="Rivera-Millot A."/>
            <person name="Nakamura A."/>
            <person name="Vischer N."/>
            <person name="VanNieuwenhze M."/>
            <person name="Brun Y."/>
            <person name="Cava F."/>
            <person name="Bulgheresi S."/>
            <person name="Veyrier F."/>
        </authorList>
    </citation>
    <scope>NUCLEOTIDE SEQUENCE [LARGE SCALE GENOMIC DNA]</scope>
    <source>
        <strain evidence="1 2">SN4</strain>
    </source>
</reference>
<accession>A0ABY4E6W9</accession>
<organism evidence="1 2">
    <name type="scientific">Vitreoscilla massiliensis</name>
    <dbReference type="NCBI Taxonomy" id="1689272"/>
    <lineage>
        <taxon>Bacteria</taxon>
        <taxon>Pseudomonadati</taxon>
        <taxon>Pseudomonadota</taxon>
        <taxon>Betaproteobacteria</taxon>
        <taxon>Neisseriales</taxon>
        <taxon>Neisseriaceae</taxon>
        <taxon>Vitreoscilla</taxon>
    </lineage>
</organism>
<sequence length="145" mass="16941">MKLDFIKLPGGSLAPANDETSESMKRFKNNEQIQVDVTMPRNIDFHRKAFALANKAFAHWCADGTKDQYKTHKTQFESFREQLTVLAGYYDEVYAIDGSVRLIAKSWSFGSMDQEQFEHFYSALWQAIANNVVQFDEHEHWMMEF</sequence>
<evidence type="ECO:0000313" key="2">
    <source>
        <dbReference type="Proteomes" id="UP000832011"/>
    </source>
</evidence>
<dbReference type="Pfam" id="PF07105">
    <property type="entry name" value="DUF1367"/>
    <property type="match status" value="2"/>
</dbReference>
<keyword evidence="2" id="KW-1185">Reference proteome</keyword>
<protein>
    <submittedName>
        <fullName evidence="1">DUF1367 family protein</fullName>
    </submittedName>
</protein>
<name>A0ABY4E6W9_9NEIS</name>
<dbReference type="EMBL" id="CP091511">
    <property type="protein sequence ID" value="UOO89112.1"/>
    <property type="molecule type" value="Genomic_DNA"/>
</dbReference>
<dbReference type="Proteomes" id="UP000832011">
    <property type="component" value="Chromosome"/>
</dbReference>